<accession>A0A4R7FJ06</accession>
<dbReference type="Proteomes" id="UP000295344">
    <property type="component" value="Unassembled WGS sequence"/>
</dbReference>
<evidence type="ECO:0000313" key="2">
    <source>
        <dbReference type="EMBL" id="TDS75092.1"/>
    </source>
</evidence>
<proteinExistence type="predicted"/>
<comment type="caution">
    <text evidence="2">The sequence shown here is derived from an EMBL/GenBank/DDBJ whole genome shotgun (WGS) entry which is preliminary data.</text>
</comment>
<name>A0A4R7FJ06_9MICO</name>
<reference evidence="2 3" key="1">
    <citation type="submission" date="2019-03" db="EMBL/GenBank/DDBJ databases">
        <title>Genomic Encyclopedia of Archaeal and Bacterial Type Strains, Phase II (KMG-II): from individual species to whole genera.</title>
        <authorList>
            <person name="Goeker M."/>
        </authorList>
    </citation>
    <scope>NUCLEOTIDE SEQUENCE [LARGE SCALE GENOMIC DNA]</scope>
    <source>
        <strain evidence="2 3">DSM 24782</strain>
    </source>
</reference>
<dbReference type="EMBL" id="SOAM01000004">
    <property type="protein sequence ID" value="TDS75092.1"/>
    <property type="molecule type" value="Genomic_DNA"/>
</dbReference>
<protein>
    <submittedName>
        <fullName evidence="2">Uncharacterized protein</fullName>
    </submittedName>
</protein>
<organism evidence="2 3">
    <name type="scientific">Amnibacterium kyonggiense</name>
    <dbReference type="NCBI Taxonomy" id="595671"/>
    <lineage>
        <taxon>Bacteria</taxon>
        <taxon>Bacillati</taxon>
        <taxon>Actinomycetota</taxon>
        <taxon>Actinomycetes</taxon>
        <taxon>Micrococcales</taxon>
        <taxon>Microbacteriaceae</taxon>
        <taxon>Amnibacterium</taxon>
    </lineage>
</organism>
<dbReference type="AlphaFoldDB" id="A0A4R7FJ06"/>
<evidence type="ECO:0000256" key="1">
    <source>
        <dbReference type="SAM" id="MobiDB-lite"/>
    </source>
</evidence>
<feature type="compositionally biased region" description="Basic and acidic residues" evidence="1">
    <location>
        <begin position="7"/>
        <end position="16"/>
    </location>
</feature>
<feature type="region of interest" description="Disordered" evidence="1">
    <location>
        <begin position="1"/>
        <end position="51"/>
    </location>
</feature>
<evidence type="ECO:0000313" key="3">
    <source>
        <dbReference type="Proteomes" id="UP000295344"/>
    </source>
</evidence>
<sequence>MSDERDDAASRSEHDPVTGNPEGLPDLFGEDPEHKKPLVQDASVDPEDDRD</sequence>
<gene>
    <name evidence="2" type="ORF">CLV52_3619</name>
</gene>
<keyword evidence="3" id="KW-1185">Reference proteome</keyword>
<dbReference type="RefSeq" id="WP_162850934.1">
    <property type="nucleotide sequence ID" value="NZ_BAAARP010000001.1"/>
</dbReference>